<gene>
    <name evidence="1" type="ORF">GA0061070_103939</name>
</gene>
<dbReference type="RefSeq" id="WP_090137321.1">
    <property type="nucleotide sequence ID" value="NZ_FMBC01000039.1"/>
</dbReference>
<evidence type="ECO:0000313" key="1">
    <source>
        <dbReference type="EMBL" id="SCC57469.1"/>
    </source>
</evidence>
<dbReference type="Gene3D" id="1.20.1260.10">
    <property type="match status" value="1"/>
</dbReference>
<evidence type="ECO:0000313" key="2">
    <source>
        <dbReference type="Proteomes" id="UP000198515"/>
    </source>
</evidence>
<dbReference type="AlphaFoldDB" id="A0A1C4FNB4"/>
<proteinExistence type="predicted"/>
<reference evidence="2" key="1">
    <citation type="submission" date="2016-08" db="EMBL/GenBank/DDBJ databases">
        <authorList>
            <person name="Varghese N."/>
            <person name="Submissions Spin"/>
        </authorList>
    </citation>
    <scope>NUCLEOTIDE SEQUENCE [LARGE SCALE GENOMIC DNA]</scope>
    <source>
        <strain evidence="2">REICA_142</strain>
    </source>
</reference>
<name>A0A1C4FNB4_9ENTR</name>
<accession>A0A1C4FNB4</accession>
<sequence>MLPCELTYKLNQQMNREFRYAGICLARSSWFLESHHDDIAYFFRLLAQSSITRTMKFYNFLSKCQETPFIIPNVPVTDDNELSLSVIINEILLDFKMRNENISTIEKISAKRSNIKTSLFIANIRILYRDEAQLLLSTIETHGLKENIAIM</sequence>
<dbReference type="Proteomes" id="UP000198515">
    <property type="component" value="Unassembled WGS sequence"/>
</dbReference>
<dbReference type="InterPro" id="IPR012347">
    <property type="entry name" value="Ferritin-like"/>
</dbReference>
<protein>
    <submittedName>
        <fullName evidence="1">Uncharacterized protein</fullName>
    </submittedName>
</protein>
<dbReference type="InterPro" id="IPR009078">
    <property type="entry name" value="Ferritin-like_SF"/>
</dbReference>
<dbReference type="EMBL" id="FMBC01000039">
    <property type="protein sequence ID" value="SCC57469.1"/>
    <property type="molecule type" value="Genomic_DNA"/>
</dbReference>
<organism evidence="1 2">
    <name type="scientific">Kosakonia oryziphila</name>
    <dbReference type="NCBI Taxonomy" id="1005667"/>
    <lineage>
        <taxon>Bacteria</taxon>
        <taxon>Pseudomonadati</taxon>
        <taxon>Pseudomonadota</taxon>
        <taxon>Gammaproteobacteria</taxon>
        <taxon>Enterobacterales</taxon>
        <taxon>Enterobacteriaceae</taxon>
        <taxon>Kosakonia</taxon>
    </lineage>
</organism>
<dbReference type="OrthoDB" id="9801481at2"/>
<keyword evidence="2" id="KW-1185">Reference proteome</keyword>
<dbReference type="SUPFAM" id="SSF47240">
    <property type="entry name" value="Ferritin-like"/>
    <property type="match status" value="1"/>
</dbReference>